<dbReference type="OrthoDB" id="383712at2"/>
<dbReference type="Pfam" id="PF13416">
    <property type="entry name" value="SBP_bac_8"/>
    <property type="match status" value="1"/>
</dbReference>
<dbReference type="Proteomes" id="UP000261080">
    <property type="component" value="Unassembled WGS sequence"/>
</dbReference>
<reference evidence="2 3" key="1">
    <citation type="submission" date="2018-08" db="EMBL/GenBank/DDBJ databases">
        <title>A genome reference for cultivated species of the human gut microbiota.</title>
        <authorList>
            <person name="Zou Y."/>
            <person name="Xue W."/>
            <person name="Luo G."/>
        </authorList>
    </citation>
    <scope>NUCLEOTIDE SEQUENCE [LARGE SCALE GENOMIC DNA]</scope>
    <source>
        <strain evidence="2 3">AF37-2AT</strain>
    </source>
</reference>
<keyword evidence="1" id="KW-0732">Signal</keyword>
<dbReference type="SUPFAM" id="SSF53850">
    <property type="entry name" value="Periplasmic binding protein-like II"/>
    <property type="match status" value="1"/>
</dbReference>
<dbReference type="RefSeq" id="WP_062304444.1">
    <property type="nucleotide sequence ID" value="NZ_BAABYU010000001.1"/>
</dbReference>
<dbReference type="Gene3D" id="3.40.190.10">
    <property type="entry name" value="Periplasmic binding protein-like II"/>
    <property type="match status" value="1"/>
</dbReference>
<evidence type="ECO:0000256" key="1">
    <source>
        <dbReference type="SAM" id="SignalP"/>
    </source>
</evidence>
<dbReference type="AlphaFoldDB" id="A0A3E3K367"/>
<dbReference type="CDD" id="cd14748">
    <property type="entry name" value="PBP2_UgpB"/>
    <property type="match status" value="1"/>
</dbReference>
<feature type="chain" id="PRO_5038620585" evidence="1">
    <location>
        <begin position="23"/>
        <end position="436"/>
    </location>
</feature>
<dbReference type="InterPro" id="IPR006059">
    <property type="entry name" value="SBP"/>
</dbReference>
<organism evidence="2 3">
    <name type="scientific">Sellimonas intestinalis</name>
    <dbReference type="NCBI Taxonomy" id="1653434"/>
    <lineage>
        <taxon>Bacteria</taxon>
        <taxon>Bacillati</taxon>
        <taxon>Bacillota</taxon>
        <taxon>Clostridia</taxon>
        <taxon>Lachnospirales</taxon>
        <taxon>Lachnospiraceae</taxon>
        <taxon>Sellimonas</taxon>
    </lineage>
</organism>
<gene>
    <name evidence="2" type="ORF">DW016_07340</name>
</gene>
<evidence type="ECO:0000313" key="2">
    <source>
        <dbReference type="EMBL" id="RGE87916.1"/>
    </source>
</evidence>
<protein>
    <submittedName>
        <fullName evidence="2">ABC transporter substrate-binding protein</fullName>
    </submittedName>
</protein>
<feature type="signal peptide" evidence="1">
    <location>
        <begin position="1"/>
        <end position="22"/>
    </location>
</feature>
<proteinExistence type="predicted"/>
<dbReference type="PROSITE" id="PS51257">
    <property type="entry name" value="PROKAR_LIPOPROTEIN"/>
    <property type="match status" value="1"/>
</dbReference>
<accession>A0A3E3K367</accession>
<dbReference type="PANTHER" id="PTHR43649">
    <property type="entry name" value="ARABINOSE-BINDING PROTEIN-RELATED"/>
    <property type="match status" value="1"/>
</dbReference>
<dbReference type="PANTHER" id="PTHR43649:SF12">
    <property type="entry name" value="DIACETYLCHITOBIOSE BINDING PROTEIN DASA"/>
    <property type="match status" value="1"/>
</dbReference>
<dbReference type="EMBL" id="QVLX01000003">
    <property type="protein sequence ID" value="RGE87916.1"/>
    <property type="molecule type" value="Genomic_DNA"/>
</dbReference>
<sequence length="436" mass="48394">MKRKKLWSIMLVGMMTASLALAGCGSKSKSGETQKTDDGKIRIDFWYSGGKTAVNVLSDLVEEFNKSQDKYEIKGTTQADYTETYEKLQAGIAGKNAPDLALLDVDKSRNLYRKDQVADLMPFLEEDKDFDRDDYIEVFFDQGLDADGKELFAIPAYGTTQVLYYNKAAFEEAGIDPASIKTWQDLEEAAKKMSKGEAFYGWEPMWGYANLMDAAFSNGASIFSEDGKTVTINSDEWVEVWESFREWIHEDKIMTIHSGGQGWEYWYKTIDDVLQDKAGGYTGSSGDQADLDFTKVGAIEQPGWGDNPSAPTAGPLQLVMLNGSTDEEKEGVYEFMKFFTTPENQAKWSMNTGYVAVRKSTEDDPDFKAYTDENPHALVPLQQAMHGSIIPEDPTGGKIADALSIAADKVEIEGISAKEALDEAQKTAQEALDNVQ</sequence>
<evidence type="ECO:0000313" key="3">
    <source>
        <dbReference type="Proteomes" id="UP000261080"/>
    </source>
</evidence>
<comment type="caution">
    <text evidence="2">The sequence shown here is derived from an EMBL/GenBank/DDBJ whole genome shotgun (WGS) entry which is preliminary data.</text>
</comment>
<name>A0A3E3K367_9FIRM</name>
<dbReference type="InterPro" id="IPR050490">
    <property type="entry name" value="Bact_solute-bd_prot1"/>
</dbReference>
<keyword evidence="3" id="KW-1185">Reference proteome</keyword>